<dbReference type="CDD" id="cd03300">
    <property type="entry name" value="ABC_PotA_N"/>
    <property type="match status" value="1"/>
</dbReference>
<dbReference type="SUPFAM" id="SSF50331">
    <property type="entry name" value="MOP-like"/>
    <property type="match status" value="1"/>
</dbReference>
<dbReference type="GO" id="GO:0005524">
    <property type="term" value="F:ATP binding"/>
    <property type="evidence" value="ECO:0007669"/>
    <property type="project" value="UniProtKB-KW"/>
</dbReference>
<name>A0A4V3UYM7_9RHOB</name>
<dbReference type="NCBIfam" id="TIGR01187">
    <property type="entry name" value="potA"/>
    <property type="match status" value="1"/>
</dbReference>
<keyword evidence="10" id="KW-1185">Reference proteome</keyword>
<comment type="caution">
    <text evidence="9">The sequence shown here is derived from an EMBL/GenBank/DDBJ whole genome shotgun (WGS) entry which is preliminary data.</text>
</comment>
<dbReference type="OrthoDB" id="9802264at2"/>
<dbReference type="Gene3D" id="2.40.50.100">
    <property type="match status" value="1"/>
</dbReference>
<dbReference type="Proteomes" id="UP000306113">
    <property type="component" value="Unassembled WGS sequence"/>
</dbReference>
<evidence type="ECO:0000256" key="4">
    <source>
        <dbReference type="ARBA" id="ARBA00022840"/>
    </source>
</evidence>
<keyword evidence="2 7" id="KW-1003">Cell membrane</keyword>
<evidence type="ECO:0000256" key="1">
    <source>
        <dbReference type="ARBA" id="ARBA00022448"/>
    </source>
</evidence>
<protein>
    <recommendedName>
        <fullName evidence="7">Spermidine/putrescine import ATP-binding protein PotA</fullName>
        <ecNumber evidence="7">7.6.2.11</ecNumber>
    </recommendedName>
</protein>
<comment type="catalytic activity">
    <reaction evidence="7">
        <text>ATP + H2O + polyamine-[polyamine-binding protein]Side 1 = ADP + phosphate + polyamineSide 2 + [polyamine-binding protein]Side 1.</text>
        <dbReference type="EC" id="7.6.2.11"/>
    </reaction>
</comment>
<organism evidence="9 10">
    <name type="scientific">Thalassobius vesicularis</name>
    <dbReference type="NCBI Taxonomy" id="1294297"/>
    <lineage>
        <taxon>Bacteria</taxon>
        <taxon>Pseudomonadati</taxon>
        <taxon>Pseudomonadota</taxon>
        <taxon>Alphaproteobacteria</taxon>
        <taxon>Rhodobacterales</taxon>
        <taxon>Roseobacteraceae</taxon>
        <taxon>Thalassovita</taxon>
    </lineage>
</organism>
<reference evidence="9 10" key="1">
    <citation type="submission" date="2019-04" db="EMBL/GenBank/DDBJ databases">
        <title>Draft genome sequence of Youngimonas vesicularis.</title>
        <authorList>
            <person name="Hameed A."/>
        </authorList>
    </citation>
    <scope>NUCLEOTIDE SEQUENCE [LARGE SCALE GENOMIC DNA]</scope>
    <source>
        <strain evidence="9 10">CC-AMW-E</strain>
    </source>
</reference>
<evidence type="ECO:0000256" key="2">
    <source>
        <dbReference type="ARBA" id="ARBA00022475"/>
    </source>
</evidence>
<keyword evidence="4 7" id="KW-0067">ATP-binding</keyword>
<keyword evidence="6 7" id="KW-0472">Membrane</keyword>
<dbReference type="GO" id="GO:0015594">
    <property type="term" value="F:ABC-type putrescine transporter activity"/>
    <property type="evidence" value="ECO:0007669"/>
    <property type="project" value="InterPro"/>
</dbReference>
<evidence type="ECO:0000256" key="3">
    <source>
        <dbReference type="ARBA" id="ARBA00022741"/>
    </source>
</evidence>
<accession>A0A4V3UYM7</accession>
<keyword evidence="1 7" id="KW-0813">Transport</keyword>
<dbReference type="Pfam" id="PF08402">
    <property type="entry name" value="TOBE_2"/>
    <property type="match status" value="1"/>
</dbReference>
<dbReference type="PANTHER" id="PTHR42781:SF4">
    <property type="entry name" value="SPERMIDINE_PUTRESCINE IMPORT ATP-BINDING PROTEIN POTA"/>
    <property type="match status" value="1"/>
</dbReference>
<evidence type="ECO:0000313" key="9">
    <source>
        <dbReference type="EMBL" id="THD71574.1"/>
    </source>
</evidence>
<evidence type="ECO:0000256" key="5">
    <source>
        <dbReference type="ARBA" id="ARBA00022967"/>
    </source>
</evidence>
<gene>
    <name evidence="7" type="primary">potA</name>
    <name evidence="9" type="ORF">E7681_17370</name>
</gene>
<evidence type="ECO:0000256" key="6">
    <source>
        <dbReference type="ARBA" id="ARBA00023136"/>
    </source>
</evidence>
<dbReference type="InterPro" id="IPR003439">
    <property type="entry name" value="ABC_transporter-like_ATP-bd"/>
</dbReference>
<dbReference type="InterPro" id="IPR005893">
    <property type="entry name" value="PotA-like"/>
</dbReference>
<dbReference type="PROSITE" id="PS50893">
    <property type="entry name" value="ABC_TRANSPORTER_2"/>
    <property type="match status" value="1"/>
</dbReference>
<dbReference type="InterPro" id="IPR027417">
    <property type="entry name" value="P-loop_NTPase"/>
</dbReference>
<dbReference type="RefSeq" id="WP_136340529.1">
    <property type="nucleotide sequence ID" value="NZ_SSMD01000011.1"/>
</dbReference>
<dbReference type="InterPro" id="IPR050093">
    <property type="entry name" value="ABC_SmlMolc_Importer"/>
</dbReference>
<proteinExistence type="inferred from homology"/>
<dbReference type="Gene3D" id="3.40.50.300">
    <property type="entry name" value="P-loop containing nucleotide triphosphate hydrolases"/>
    <property type="match status" value="1"/>
</dbReference>
<dbReference type="GO" id="GO:0043190">
    <property type="term" value="C:ATP-binding cassette (ABC) transporter complex"/>
    <property type="evidence" value="ECO:0007669"/>
    <property type="project" value="InterPro"/>
</dbReference>
<evidence type="ECO:0000313" key="10">
    <source>
        <dbReference type="Proteomes" id="UP000306113"/>
    </source>
</evidence>
<dbReference type="EMBL" id="SSMD01000011">
    <property type="protein sequence ID" value="THD71574.1"/>
    <property type="molecule type" value="Genomic_DNA"/>
</dbReference>
<sequence>MPTPPAVEAISARKTYGDGQAAVVALKDVSVQIGKGEFFTLLGPSGCGKTTLLRLIAGFETPTAGQILLDGNDITADPPNLRPINTVFQNYALFPHLTVAQNVGFGLEMQGRPRREVEETAAEMLALVKLEAMANRRCSQLSGGQQQRVALARALAPRPKVLLLDEPLSALDLKLRKEMQSELKRLQTETGITFIFVTHDQEEALTMSDRIGVMSAGKILQIGSPRDIYTKPANRFVADFIGETNFLSADLSGQTLTLPGGFRIDLTPAQTKGRQGQVTVALRPEQIRPADQGLSATVTQLVYFGTDMHSHARLSDGTEVVARMQTSPSGEAALHEGQAITLGFAPEAIQVLED</sequence>
<evidence type="ECO:0000256" key="7">
    <source>
        <dbReference type="RuleBase" id="RU364083"/>
    </source>
</evidence>
<comment type="subunit">
    <text evidence="7">The complex is composed of two ATP-binding proteins (PotA), two transmembrane proteins (PotB and PotC) and a solute-binding protein (PotD).</text>
</comment>
<dbReference type="PANTHER" id="PTHR42781">
    <property type="entry name" value="SPERMIDINE/PUTRESCINE IMPORT ATP-BINDING PROTEIN POTA"/>
    <property type="match status" value="1"/>
</dbReference>
<dbReference type="GO" id="GO:0016887">
    <property type="term" value="F:ATP hydrolysis activity"/>
    <property type="evidence" value="ECO:0007669"/>
    <property type="project" value="InterPro"/>
</dbReference>
<dbReference type="Pfam" id="PF00005">
    <property type="entry name" value="ABC_tran"/>
    <property type="match status" value="1"/>
</dbReference>
<dbReference type="SUPFAM" id="SSF52540">
    <property type="entry name" value="P-loop containing nucleoside triphosphate hydrolases"/>
    <property type="match status" value="1"/>
</dbReference>
<dbReference type="PROSITE" id="PS00211">
    <property type="entry name" value="ABC_TRANSPORTER_1"/>
    <property type="match status" value="1"/>
</dbReference>
<dbReference type="FunFam" id="3.40.50.300:FF:000133">
    <property type="entry name" value="Spermidine/putrescine import ATP-binding protein PotA"/>
    <property type="match status" value="1"/>
</dbReference>
<feature type="domain" description="ABC transporter" evidence="8">
    <location>
        <begin position="7"/>
        <end position="241"/>
    </location>
</feature>
<dbReference type="InterPro" id="IPR017879">
    <property type="entry name" value="PotA_ATP-bd"/>
</dbReference>
<dbReference type="InterPro" id="IPR013611">
    <property type="entry name" value="Transp-assoc_OB_typ2"/>
</dbReference>
<dbReference type="SMART" id="SM00382">
    <property type="entry name" value="AAA"/>
    <property type="match status" value="1"/>
</dbReference>
<keyword evidence="3 7" id="KW-0547">Nucleotide-binding</keyword>
<dbReference type="EC" id="7.6.2.11" evidence="7"/>
<dbReference type="InterPro" id="IPR008995">
    <property type="entry name" value="Mo/tungstate-bd_C_term_dom"/>
</dbReference>
<evidence type="ECO:0000259" key="8">
    <source>
        <dbReference type="PROSITE" id="PS50893"/>
    </source>
</evidence>
<keyword evidence="5 7" id="KW-1278">Translocase</keyword>
<comment type="function">
    <text evidence="7">Part of the ABC transporter complex PotABCD involved in spermidine/putrescine import. Responsible for energy coupling to the transport system.</text>
</comment>
<comment type="similarity">
    <text evidence="7">Belongs to the ABC transporter superfamily. Spermidine/putrescine importer (TC 3.A.1.11.1) family.</text>
</comment>
<dbReference type="InterPro" id="IPR017871">
    <property type="entry name" value="ABC_transporter-like_CS"/>
</dbReference>
<dbReference type="AlphaFoldDB" id="A0A4V3UYM7"/>
<dbReference type="InterPro" id="IPR003593">
    <property type="entry name" value="AAA+_ATPase"/>
</dbReference>